<reference evidence="2 3" key="1">
    <citation type="journal article" date="2010" name="Nature">
        <title>The Ectocarpus genome and the independent evolution of multicellularity in brown algae.</title>
        <authorList>
            <person name="Cock J.M."/>
            <person name="Sterck L."/>
            <person name="Rouze P."/>
            <person name="Scornet D."/>
            <person name="Allen A.E."/>
            <person name="Amoutzias G."/>
            <person name="Anthouard V."/>
            <person name="Artiguenave F."/>
            <person name="Aury J.M."/>
            <person name="Badger J.H."/>
            <person name="Beszteri B."/>
            <person name="Billiau K."/>
            <person name="Bonnet E."/>
            <person name="Bothwell J.H."/>
            <person name="Bowler C."/>
            <person name="Boyen C."/>
            <person name="Brownlee C."/>
            <person name="Carrano C.J."/>
            <person name="Charrier B."/>
            <person name="Cho G.Y."/>
            <person name="Coelho S.M."/>
            <person name="Collen J."/>
            <person name="Corre E."/>
            <person name="Da Silva C."/>
            <person name="Delage L."/>
            <person name="Delaroque N."/>
            <person name="Dittami S.M."/>
            <person name="Doulbeau S."/>
            <person name="Elias M."/>
            <person name="Farnham G."/>
            <person name="Gachon C.M."/>
            <person name="Gschloessl B."/>
            <person name="Heesch S."/>
            <person name="Jabbari K."/>
            <person name="Jubin C."/>
            <person name="Kawai H."/>
            <person name="Kimura K."/>
            <person name="Kloareg B."/>
            <person name="Kupper F.C."/>
            <person name="Lang D."/>
            <person name="Le Bail A."/>
            <person name="Leblanc C."/>
            <person name="Lerouge P."/>
            <person name="Lohr M."/>
            <person name="Lopez P.J."/>
            <person name="Martens C."/>
            <person name="Maumus F."/>
            <person name="Michel G."/>
            <person name="Miranda-Saavedra D."/>
            <person name="Morales J."/>
            <person name="Moreau H."/>
            <person name="Motomura T."/>
            <person name="Nagasato C."/>
            <person name="Napoli C.A."/>
            <person name="Nelson D.R."/>
            <person name="Nyvall-Collen P."/>
            <person name="Peters A.F."/>
            <person name="Pommier C."/>
            <person name="Potin P."/>
            <person name="Poulain J."/>
            <person name="Quesneville H."/>
            <person name="Read B."/>
            <person name="Rensing S.A."/>
            <person name="Ritter A."/>
            <person name="Rousvoal S."/>
            <person name="Samanta M."/>
            <person name="Samson G."/>
            <person name="Schroeder D.C."/>
            <person name="Segurens B."/>
            <person name="Strittmatter M."/>
            <person name="Tonon T."/>
            <person name="Tregear J.W."/>
            <person name="Valentin K."/>
            <person name="von Dassow P."/>
            <person name="Yamagishi T."/>
            <person name="Van de Peer Y."/>
            <person name="Wincker P."/>
        </authorList>
    </citation>
    <scope>NUCLEOTIDE SEQUENCE [LARGE SCALE GENOMIC DNA]</scope>
    <source>
        <strain evidence="3">Ec32 / CCAP1310/4</strain>
    </source>
</reference>
<feature type="region of interest" description="Disordered" evidence="1">
    <location>
        <begin position="1"/>
        <end position="37"/>
    </location>
</feature>
<evidence type="ECO:0000256" key="1">
    <source>
        <dbReference type="SAM" id="MobiDB-lite"/>
    </source>
</evidence>
<evidence type="ECO:0000313" key="2">
    <source>
        <dbReference type="EMBL" id="CBJ26184.1"/>
    </source>
</evidence>
<organism evidence="2 3">
    <name type="scientific">Ectocarpus siliculosus</name>
    <name type="common">Brown alga</name>
    <name type="synonym">Conferva siliculosa</name>
    <dbReference type="NCBI Taxonomy" id="2880"/>
    <lineage>
        <taxon>Eukaryota</taxon>
        <taxon>Sar</taxon>
        <taxon>Stramenopiles</taxon>
        <taxon>Ochrophyta</taxon>
        <taxon>PX clade</taxon>
        <taxon>Phaeophyceae</taxon>
        <taxon>Ectocarpales</taxon>
        <taxon>Ectocarpaceae</taxon>
        <taxon>Ectocarpus</taxon>
    </lineage>
</organism>
<gene>
    <name evidence="2" type="ORF">Esi_0027_0014</name>
</gene>
<evidence type="ECO:0000313" key="3">
    <source>
        <dbReference type="Proteomes" id="UP000002630"/>
    </source>
</evidence>
<dbReference type="AlphaFoldDB" id="D7FUB4"/>
<keyword evidence="3" id="KW-1185">Reference proteome</keyword>
<dbReference type="Proteomes" id="UP000002630">
    <property type="component" value="Linkage Group LG09"/>
</dbReference>
<proteinExistence type="predicted"/>
<dbReference type="EMBL" id="FN648453">
    <property type="protein sequence ID" value="CBJ26184.1"/>
    <property type="molecule type" value="Genomic_DNA"/>
</dbReference>
<protein>
    <submittedName>
        <fullName evidence="2">Uncharacterized protein</fullName>
    </submittedName>
</protein>
<sequence>MPCCNAITPSAEGRGAGLLRHRRSPPYGPVAASTHQA</sequence>
<dbReference type="EMBL" id="FN649734">
    <property type="protein sequence ID" value="CBJ26184.1"/>
    <property type="molecule type" value="Genomic_DNA"/>
</dbReference>
<dbReference type="InParanoid" id="D7FUB4"/>
<name>D7FUB4_ECTSI</name>
<accession>D7FUB4</accession>